<proteinExistence type="predicted"/>
<sequence length="331" mass="36044">MDTDRFARLPAVIATLVLLPVLLEFLAWYIQGEDYDGARAATVVGVIVSLAGIATVIGRLRARLPALMVTALTVLAAGEAVLGFAAAFGPVLWRGGVPGELHGLVTTGVSLFAVVTGVYLLVLYGRGLYLPYLEAGTGPPPTATKRKVLGESEILIRTVPDAGPAVEKALDSCVAMLDQDDLHFVAYYAGERCCFYADVLDDVDLAHFFHDTTQEERRALYLKAGNQLNWLTGRLDRQFRRLEGGALIRTVLDVERGGMYLYRVDRSRYLVGVTLDERKTDVADDKMAALVDMIRGHFTLPPLNRRAHRPPPGGGRLRPVAESEHRSASGS</sequence>
<comment type="caution">
    <text evidence="3">The sequence shown here is derived from an EMBL/GenBank/DDBJ whole genome shotgun (WGS) entry which is preliminary data.</text>
</comment>
<feature type="transmembrane region" description="Helical" evidence="2">
    <location>
        <begin position="101"/>
        <end position="124"/>
    </location>
</feature>
<feature type="transmembrane region" description="Helical" evidence="2">
    <location>
        <begin position="64"/>
        <end position="89"/>
    </location>
</feature>
<feature type="compositionally biased region" description="Basic and acidic residues" evidence="1">
    <location>
        <begin position="319"/>
        <end position="331"/>
    </location>
</feature>
<accession>A0ABP6NQG8</accession>
<evidence type="ECO:0000313" key="4">
    <source>
        <dbReference type="Proteomes" id="UP001500320"/>
    </source>
</evidence>
<name>A0ABP6NQG8_9ACTN</name>
<keyword evidence="2" id="KW-0812">Transmembrane</keyword>
<dbReference type="Proteomes" id="UP001500320">
    <property type="component" value="Unassembled WGS sequence"/>
</dbReference>
<evidence type="ECO:0000256" key="1">
    <source>
        <dbReference type="SAM" id="MobiDB-lite"/>
    </source>
</evidence>
<keyword evidence="2" id="KW-1133">Transmembrane helix</keyword>
<organism evidence="3 4">
    <name type="scientific">Planomonospora alba</name>
    <dbReference type="NCBI Taxonomy" id="161354"/>
    <lineage>
        <taxon>Bacteria</taxon>
        <taxon>Bacillati</taxon>
        <taxon>Actinomycetota</taxon>
        <taxon>Actinomycetes</taxon>
        <taxon>Streptosporangiales</taxon>
        <taxon>Streptosporangiaceae</taxon>
        <taxon>Planomonospora</taxon>
    </lineage>
</organism>
<evidence type="ECO:0000256" key="2">
    <source>
        <dbReference type="SAM" id="Phobius"/>
    </source>
</evidence>
<dbReference type="RefSeq" id="WP_344864081.1">
    <property type="nucleotide sequence ID" value="NZ_BAAAUT010000051.1"/>
</dbReference>
<feature type="transmembrane region" description="Helical" evidence="2">
    <location>
        <begin position="12"/>
        <end position="31"/>
    </location>
</feature>
<feature type="transmembrane region" description="Helical" evidence="2">
    <location>
        <begin position="37"/>
        <end position="57"/>
    </location>
</feature>
<feature type="region of interest" description="Disordered" evidence="1">
    <location>
        <begin position="301"/>
        <end position="331"/>
    </location>
</feature>
<reference evidence="4" key="1">
    <citation type="journal article" date="2019" name="Int. J. Syst. Evol. Microbiol.">
        <title>The Global Catalogue of Microorganisms (GCM) 10K type strain sequencing project: providing services to taxonomists for standard genome sequencing and annotation.</title>
        <authorList>
            <consortium name="The Broad Institute Genomics Platform"/>
            <consortium name="The Broad Institute Genome Sequencing Center for Infectious Disease"/>
            <person name="Wu L."/>
            <person name="Ma J."/>
        </authorList>
    </citation>
    <scope>NUCLEOTIDE SEQUENCE [LARGE SCALE GENOMIC DNA]</scope>
    <source>
        <strain evidence="4">JCM 9373</strain>
    </source>
</reference>
<evidence type="ECO:0000313" key="3">
    <source>
        <dbReference type="EMBL" id="GAA3155515.1"/>
    </source>
</evidence>
<keyword evidence="2" id="KW-0472">Membrane</keyword>
<protein>
    <submittedName>
        <fullName evidence="3">Uncharacterized protein</fullName>
    </submittedName>
</protein>
<keyword evidence="4" id="KW-1185">Reference proteome</keyword>
<gene>
    <name evidence="3" type="ORF">GCM10010466_53060</name>
</gene>
<dbReference type="EMBL" id="BAAAUT010000051">
    <property type="protein sequence ID" value="GAA3155515.1"/>
    <property type="molecule type" value="Genomic_DNA"/>
</dbReference>